<dbReference type="InParanoid" id="A0A059CYW9"/>
<feature type="region of interest" description="Disordered" evidence="1">
    <location>
        <begin position="1"/>
        <end position="23"/>
    </location>
</feature>
<dbReference type="InterPro" id="IPR024593">
    <property type="entry name" value="DUF3444"/>
</dbReference>
<sequence length="602" mass="66799">MEGNKNFNARDNESAADANCAPAPSRPIKPSLWTQCSACHVKFEYLLCYSNKRLRCRNSNCRKPFVAIEIAPPPMEGNGSSPSKAFFEAQPFPNRMRNNVYALVGRQTSPTNAGSTSFSGIHLPEKLASSDGTSIKFVSDKGALAPASYSPPSGVLEPIVRHRKRDREEAATTVKERCPGMIQRLKAGSGSVGMSSNVNSLENEGIKKSQVGEGGMNNKVTEDASLAAFANGRGLGSGNTSGSRKRRLEDKRRVNFGVINQFNSLRNLSRIETQKMLICKAKKEIFQKINELSNGKVKEGYGEEQKAPPNGAKTIAVKHKKPVDGKDKVHLKKPSPAISNVETEAENFVFKQMLVAPDFPDFDNDRTEVSFANNQVWAVYDDDDGMPRYYALIHNVITLKPFKVCISWLGSNSNQELGPIPWVKSGFAKTCGDLQVGKSVVYGTLNAFSHTMRWTKGTGGLIQIYPLKGDVWALYSNWTNNWNESTPNEVKHSYDLVEVIEDNNEDRGITVAPLTKVCGMKTVFRKNSDPCKLWTVPREEMFRFSHQVKKVRMLILDAGSLILHPQGPVDTINEHLSVYTGKSEGKELTKMGKLMENKWMPR</sequence>
<dbReference type="STRING" id="71139.A0A059CYW9"/>
<feature type="domain" description="DUF3444" evidence="2">
    <location>
        <begin position="356"/>
        <end position="553"/>
    </location>
</feature>
<dbReference type="eggNOG" id="ENOG502QQV4">
    <property type="taxonomic scope" value="Eukaryota"/>
</dbReference>
<gene>
    <name evidence="3" type="ORF">EUGRSUZ_B00105</name>
</gene>
<accession>A0A059CYW9</accession>
<dbReference type="Gramene" id="KCW83150">
    <property type="protein sequence ID" value="KCW83150"/>
    <property type="gene ID" value="EUGRSUZ_B00105"/>
</dbReference>
<dbReference type="Pfam" id="PF11926">
    <property type="entry name" value="DUF3444"/>
    <property type="match status" value="1"/>
</dbReference>
<dbReference type="AlphaFoldDB" id="A0A059CYW9"/>
<organism evidence="3">
    <name type="scientific">Eucalyptus grandis</name>
    <name type="common">Flooded gum</name>
    <dbReference type="NCBI Taxonomy" id="71139"/>
    <lineage>
        <taxon>Eukaryota</taxon>
        <taxon>Viridiplantae</taxon>
        <taxon>Streptophyta</taxon>
        <taxon>Embryophyta</taxon>
        <taxon>Tracheophyta</taxon>
        <taxon>Spermatophyta</taxon>
        <taxon>Magnoliopsida</taxon>
        <taxon>eudicotyledons</taxon>
        <taxon>Gunneridae</taxon>
        <taxon>Pentapetalae</taxon>
        <taxon>rosids</taxon>
        <taxon>malvids</taxon>
        <taxon>Myrtales</taxon>
        <taxon>Myrtaceae</taxon>
        <taxon>Myrtoideae</taxon>
        <taxon>Eucalypteae</taxon>
        <taxon>Eucalyptus</taxon>
    </lineage>
</organism>
<proteinExistence type="predicted"/>
<protein>
    <recommendedName>
        <fullName evidence="2">DUF3444 domain-containing protein</fullName>
    </recommendedName>
</protein>
<dbReference type="EMBL" id="KK198754">
    <property type="protein sequence ID" value="KCW83150.1"/>
    <property type="molecule type" value="Genomic_DNA"/>
</dbReference>
<evidence type="ECO:0000313" key="3">
    <source>
        <dbReference type="EMBL" id="KCW83150.1"/>
    </source>
</evidence>
<reference evidence="3" key="1">
    <citation type="submission" date="2013-07" db="EMBL/GenBank/DDBJ databases">
        <title>The genome of Eucalyptus grandis.</title>
        <authorList>
            <person name="Schmutz J."/>
            <person name="Hayes R."/>
            <person name="Myburg A."/>
            <person name="Tuskan G."/>
            <person name="Grattapaglia D."/>
            <person name="Rokhsar D.S."/>
        </authorList>
    </citation>
    <scope>NUCLEOTIDE SEQUENCE</scope>
    <source>
        <tissue evidence="3">Leaf extractions</tissue>
    </source>
</reference>
<evidence type="ECO:0000256" key="1">
    <source>
        <dbReference type="SAM" id="MobiDB-lite"/>
    </source>
</evidence>
<dbReference type="PANTHER" id="PTHR45089">
    <property type="entry name" value="DNAJ HEAT SHOCK AMINO-TERMINAL DOMAIN PROTEIN-RELATED"/>
    <property type="match status" value="1"/>
</dbReference>
<dbReference type="PANTHER" id="PTHR45089:SF59">
    <property type="entry name" value="DNAJ HEAT SHOCK N-TERMINAL DOMAIN-CONTAINING PROTEIN"/>
    <property type="match status" value="1"/>
</dbReference>
<name>A0A059CYW9_EUCGR</name>
<evidence type="ECO:0000259" key="2">
    <source>
        <dbReference type="Pfam" id="PF11926"/>
    </source>
</evidence>